<evidence type="ECO:0000256" key="1">
    <source>
        <dbReference type="SAM" id="MobiDB-lite"/>
    </source>
</evidence>
<feature type="signal peptide" evidence="2">
    <location>
        <begin position="1"/>
        <end position="19"/>
    </location>
</feature>
<feature type="region of interest" description="Disordered" evidence="1">
    <location>
        <begin position="25"/>
        <end position="49"/>
    </location>
</feature>
<reference evidence="3" key="1">
    <citation type="submission" date="2022-04" db="EMBL/GenBank/DDBJ databases">
        <title>Complete genome sequences of Ezakiella coagulans and Fenollaria massiliensis.</title>
        <authorList>
            <person name="France M.T."/>
            <person name="Clifford J."/>
            <person name="Narina S."/>
            <person name="Rutt L."/>
            <person name="Ravel J."/>
        </authorList>
    </citation>
    <scope>NUCLEOTIDE SEQUENCE</scope>
    <source>
        <strain evidence="3">C0061C2</strain>
    </source>
</reference>
<dbReference type="KEGG" id="fms:M1R53_06835"/>
<keyword evidence="4" id="KW-1185">Reference proteome</keyword>
<dbReference type="AlphaFoldDB" id="A0A9E7DJC9"/>
<name>A0A9E7DJC9_9FIRM</name>
<dbReference type="PROSITE" id="PS51257">
    <property type="entry name" value="PROKAR_LIPOPROTEIN"/>
    <property type="match status" value="1"/>
</dbReference>
<accession>A0A9E7DJC9</accession>
<gene>
    <name evidence="3" type="ORF">M1R53_06835</name>
</gene>
<organism evidence="3 4">
    <name type="scientific">Fenollaria massiliensis</name>
    <dbReference type="NCBI Taxonomy" id="938288"/>
    <lineage>
        <taxon>Bacteria</taxon>
        <taxon>Bacillati</taxon>
        <taxon>Bacillota</taxon>
        <taxon>Clostridia</taxon>
        <taxon>Eubacteriales</taxon>
        <taxon>Fenollaria</taxon>
    </lineage>
</organism>
<feature type="chain" id="PRO_5038585119" description="Lipoprotein" evidence="2">
    <location>
        <begin position="20"/>
        <end position="242"/>
    </location>
</feature>
<evidence type="ECO:0008006" key="5">
    <source>
        <dbReference type="Google" id="ProtNLM"/>
    </source>
</evidence>
<dbReference type="RefSeq" id="WP_249242489.1">
    <property type="nucleotide sequence ID" value="NZ_CP096649.1"/>
</dbReference>
<sequence length="242" mass="27148">MKKFLLILMSLLIVMSAFACQKQNDAPNEKSDANETNQTNEIDEPDHTDEGALIPAVMVDGKLYKDTGCLNNLVTCGTMDGKIEKVVPTSEFPKNDGESNFDKCEYQYAGDGFLTVYYEGKYLLFSTGDIWDETKKYVANFTGTVEEVVYDESAKAATMLRIKDIEVPKEFKYVFGKNTEYPNPFLVKLDNVVVQKDREPIDAKEIEGKKVTVYFDGTAHNTELTSSALITIDSAYEVEVLD</sequence>
<protein>
    <recommendedName>
        <fullName evidence="5">Lipoprotein</fullName>
    </recommendedName>
</protein>
<evidence type="ECO:0000313" key="4">
    <source>
        <dbReference type="Proteomes" id="UP000831151"/>
    </source>
</evidence>
<evidence type="ECO:0000256" key="2">
    <source>
        <dbReference type="SAM" id="SignalP"/>
    </source>
</evidence>
<keyword evidence="2" id="KW-0732">Signal</keyword>
<evidence type="ECO:0000313" key="3">
    <source>
        <dbReference type="EMBL" id="UQK58951.1"/>
    </source>
</evidence>
<proteinExistence type="predicted"/>
<dbReference type="EMBL" id="CP096649">
    <property type="protein sequence ID" value="UQK58951.1"/>
    <property type="molecule type" value="Genomic_DNA"/>
</dbReference>
<dbReference type="Proteomes" id="UP000831151">
    <property type="component" value="Chromosome"/>
</dbReference>